<dbReference type="PROSITE" id="PS50011">
    <property type="entry name" value="PROTEIN_KINASE_DOM"/>
    <property type="match status" value="1"/>
</dbReference>
<feature type="region of interest" description="Disordered" evidence="20">
    <location>
        <begin position="1"/>
        <end position="49"/>
    </location>
</feature>
<evidence type="ECO:0000256" key="3">
    <source>
        <dbReference type="ARBA" id="ARBA00022527"/>
    </source>
</evidence>
<keyword evidence="7 19" id="KW-0547">Nucleotide-binding</keyword>
<evidence type="ECO:0000256" key="19">
    <source>
        <dbReference type="PROSITE-ProRule" id="PRU10141"/>
    </source>
</evidence>
<organism evidence="22 23">
    <name type="scientific">Ridgeia piscesae</name>
    <name type="common">Tubeworm</name>
    <dbReference type="NCBI Taxonomy" id="27915"/>
    <lineage>
        <taxon>Eukaryota</taxon>
        <taxon>Metazoa</taxon>
        <taxon>Spiralia</taxon>
        <taxon>Lophotrochozoa</taxon>
        <taxon>Annelida</taxon>
        <taxon>Polychaeta</taxon>
        <taxon>Sedentaria</taxon>
        <taxon>Canalipalpata</taxon>
        <taxon>Sabellida</taxon>
        <taxon>Siboglinidae</taxon>
        <taxon>Ridgeia</taxon>
    </lineage>
</organism>
<dbReference type="AlphaFoldDB" id="A0AAD9P250"/>
<keyword evidence="10" id="KW-0460">Magnesium</keyword>
<evidence type="ECO:0000256" key="18">
    <source>
        <dbReference type="ARBA" id="ARBA00084081"/>
    </source>
</evidence>
<dbReference type="Gene3D" id="3.30.200.20">
    <property type="entry name" value="Phosphorylase Kinase, domain 1"/>
    <property type="match status" value="1"/>
</dbReference>
<comment type="similarity">
    <text evidence="14">Belongs to the protein kinase superfamily. Ser/Thr protein kinase family. GCN2 subfamily.</text>
</comment>
<dbReference type="SMART" id="SM00220">
    <property type="entry name" value="S_TKc"/>
    <property type="match status" value="1"/>
</dbReference>
<dbReference type="GO" id="GO:0051321">
    <property type="term" value="P:meiotic cell cycle"/>
    <property type="evidence" value="ECO:0007669"/>
    <property type="project" value="TreeGrafter"/>
</dbReference>
<dbReference type="PANTHER" id="PTHR11042">
    <property type="entry name" value="EUKARYOTIC TRANSLATION INITIATION FACTOR 2-ALPHA KINASE EIF2-ALPHA KINASE -RELATED"/>
    <property type="match status" value="1"/>
</dbReference>
<keyword evidence="11" id="KW-0333">Golgi apparatus</keyword>
<evidence type="ECO:0000256" key="16">
    <source>
        <dbReference type="ARBA" id="ARBA00048679"/>
    </source>
</evidence>
<dbReference type="GO" id="GO:0004674">
    <property type="term" value="F:protein serine/threonine kinase activity"/>
    <property type="evidence" value="ECO:0007669"/>
    <property type="project" value="UniProtKB-KW"/>
</dbReference>
<keyword evidence="5" id="KW-0808">Transferase</keyword>
<evidence type="ECO:0000256" key="1">
    <source>
        <dbReference type="ARBA" id="ARBA00004395"/>
    </source>
</evidence>
<dbReference type="EMBL" id="JAODUO010000193">
    <property type="protein sequence ID" value="KAK2186669.1"/>
    <property type="molecule type" value="Genomic_DNA"/>
</dbReference>
<keyword evidence="8" id="KW-0418">Kinase</keyword>
<dbReference type="SUPFAM" id="SSF56112">
    <property type="entry name" value="Protein kinase-like (PK-like)"/>
    <property type="match status" value="1"/>
</dbReference>
<evidence type="ECO:0000256" key="17">
    <source>
        <dbReference type="ARBA" id="ARBA00074601"/>
    </source>
</evidence>
<gene>
    <name evidence="22" type="ORF">NP493_192g03061</name>
</gene>
<dbReference type="PROSITE" id="PS00107">
    <property type="entry name" value="PROTEIN_KINASE_ATP"/>
    <property type="match status" value="1"/>
</dbReference>
<dbReference type="PANTHER" id="PTHR11042:SF183">
    <property type="entry name" value="MEMBRANE-ASSOCIATED TYROSINE- AND THREONINE-SPECIFIC CDC2-INHIBITORY KINASE"/>
    <property type="match status" value="1"/>
</dbReference>
<evidence type="ECO:0000256" key="15">
    <source>
        <dbReference type="ARBA" id="ARBA00047899"/>
    </source>
</evidence>
<evidence type="ECO:0000256" key="12">
    <source>
        <dbReference type="ARBA" id="ARBA00023136"/>
    </source>
</evidence>
<evidence type="ECO:0000313" key="22">
    <source>
        <dbReference type="EMBL" id="KAK2186669.1"/>
    </source>
</evidence>
<evidence type="ECO:0000256" key="7">
    <source>
        <dbReference type="ARBA" id="ARBA00022741"/>
    </source>
</evidence>
<dbReference type="CDD" id="cd14050">
    <property type="entry name" value="PKc_Myt1"/>
    <property type="match status" value="1"/>
</dbReference>
<feature type="binding site" evidence="19">
    <location>
        <position position="120"/>
    </location>
    <ligand>
        <name>ATP</name>
        <dbReference type="ChEBI" id="CHEBI:30616"/>
    </ligand>
</feature>
<dbReference type="InterPro" id="IPR017441">
    <property type="entry name" value="Protein_kinase_ATP_BS"/>
</dbReference>
<protein>
    <recommendedName>
        <fullName evidence="17">Membrane-associated tyrosine- and threonine-specific cdc2-inhibitory kinase</fullName>
        <ecNumber evidence="2">2.7.11.1</ecNumber>
    </recommendedName>
    <alternativeName>
        <fullName evidence="18">Myt1 kinase</fullName>
    </alternativeName>
</protein>
<dbReference type="GO" id="GO:0005524">
    <property type="term" value="F:ATP binding"/>
    <property type="evidence" value="ECO:0007669"/>
    <property type="project" value="UniProtKB-UniRule"/>
</dbReference>
<dbReference type="FunFam" id="3.30.200.20:FF:000280">
    <property type="entry name" value="membrane-associated tyrosine- and threonine-specific cdc2-inhibitory kinase"/>
    <property type="match status" value="1"/>
</dbReference>
<evidence type="ECO:0000259" key="21">
    <source>
        <dbReference type="PROSITE" id="PS50011"/>
    </source>
</evidence>
<dbReference type="PROSITE" id="PS00108">
    <property type="entry name" value="PROTEIN_KINASE_ST"/>
    <property type="match status" value="1"/>
</dbReference>
<dbReference type="InterPro" id="IPR008271">
    <property type="entry name" value="Ser/Thr_kinase_AS"/>
</dbReference>
<comment type="caution">
    <text evidence="22">The sequence shown here is derived from an EMBL/GenBank/DDBJ whole genome shotgun (WGS) entry which is preliminary data.</text>
</comment>
<dbReference type="Gene3D" id="1.10.510.10">
    <property type="entry name" value="Transferase(Phosphotransferase) domain 1"/>
    <property type="match status" value="1"/>
</dbReference>
<dbReference type="InterPro" id="IPR000719">
    <property type="entry name" value="Prot_kinase_dom"/>
</dbReference>
<dbReference type="GO" id="GO:0005634">
    <property type="term" value="C:nucleus"/>
    <property type="evidence" value="ECO:0007669"/>
    <property type="project" value="TreeGrafter"/>
</dbReference>
<keyword evidence="12" id="KW-0472">Membrane</keyword>
<evidence type="ECO:0000256" key="10">
    <source>
        <dbReference type="ARBA" id="ARBA00022842"/>
    </source>
</evidence>
<evidence type="ECO:0000313" key="23">
    <source>
        <dbReference type="Proteomes" id="UP001209878"/>
    </source>
</evidence>
<keyword evidence="9 19" id="KW-0067">ATP-binding</keyword>
<dbReference type="GO" id="GO:0000139">
    <property type="term" value="C:Golgi membrane"/>
    <property type="evidence" value="ECO:0007669"/>
    <property type="project" value="UniProtKB-SubCell"/>
</dbReference>
<feature type="region of interest" description="Disordered" evidence="20">
    <location>
        <begin position="496"/>
        <end position="518"/>
    </location>
</feature>
<keyword evidence="23" id="KW-1185">Reference proteome</keyword>
<dbReference type="Proteomes" id="UP001209878">
    <property type="component" value="Unassembled WGS sequence"/>
</dbReference>
<dbReference type="Pfam" id="PF00069">
    <property type="entry name" value="Pkinase"/>
    <property type="match status" value="1"/>
</dbReference>
<dbReference type="InterPro" id="IPR011009">
    <property type="entry name" value="Kinase-like_dom_sf"/>
</dbReference>
<evidence type="ECO:0000256" key="14">
    <source>
        <dbReference type="ARBA" id="ARBA00037982"/>
    </source>
</evidence>
<evidence type="ECO:0000256" key="6">
    <source>
        <dbReference type="ARBA" id="ARBA00022723"/>
    </source>
</evidence>
<keyword evidence="4" id="KW-0597">Phosphoprotein</keyword>
<evidence type="ECO:0000256" key="8">
    <source>
        <dbReference type="ARBA" id="ARBA00022777"/>
    </source>
</evidence>
<accession>A0AAD9P250</accession>
<sequence>MTAEIRTPRPAPQYFLQPQTFSTKKARNGDTPRDTMLPKPPVKSAPPISRIFPHRPSIRKAQPISFKPHKNCILSPHYNTAIKDLFFDQCFEIVCKLGVGSFGEVFKVRSKEDGRYYAVKRSRERFRGECDRRRKLEEVAKHEELPRHPNCVGFVKAWEEKQHLYIQTELCHTSLCNFAEHNHNIPEQIIWNYLVDLLMAVKHLHDHDLVHMDIKPENIFISDDGICKLGDFGLVLDLRKGVDLSEAQEGDPKYLAPELMAGKFGKPADVFSLGITILELASDLDLPRGGDLWHQLRCGTLPEEFLLGISGDLKEVLKKMLESEPSRRATVDEILNMSCVTLVWKRRKREQVTRSVVSSGKCFIRGLLSLLFTLWLTITYPLQSLLPQHLQHTPTKDSLMSHPPEWDHSFSDDDLFDDEGISLHNTSLGAPLDFSSSSDDSARDHDGFLIPHVPAQKACTTPGLRYHPTHHPPRTYFSNSSGSPVLSCHDNIFSSSPMASRSSRRDYEPNDSITPNTSFHQADEDMAEAAKLGIEPKNLMGVIMRQTFLM</sequence>
<dbReference type="EC" id="2.7.11.1" evidence="2"/>
<evidence type="ECO:0000256" key="5">
    <source>
        <dbReference type="ARBA" id="ARBA00022679"/>
    </source>
</evidence>
<dbReference type="FunFam" id="1.10.510.10:FF:000315">
    <property type="entry name" value="membrane-associated tyrosine- and threonine-specific cdc2-inhibitory kinase"/>
    <property type="match status" value="1"/>
</dbReference>
<evidence type="ECO:0000256" key="20">
    <source>
        <dbReference type="SAM" id="MobiDB-lite"/>
    </source>
</evidence>
<dbReference type="GO" id="GO:0046872">
    <property type="term" value="F:metal ion binding"/>
    <property type="evidence" value="ECO:0007669"/>
    <property type="project" value="UniProtKB-KW"/>
</dbReference>
<evidence type="ECO:0000256" key="2">
    <source>
        <dbReference type="ARBA" id="ARBA00012513"/>
    </source>
</evidence>
<evidence type="ECO:0000256" key="9">
    <source>
        <dbReference type="ARBA" id="ARBA00022840"/>
    </source>
</evidence>
<evidence type="ECO:0000256" key="4">
    <source>
        <dbReference type="ARBA" id="ARBA00022553"/>
    </source>
</evidence>
<name>A0AAD9P250_RIDPI</name>
<keyword evidence="6" id="KW-0479">Metal-binding</keyword>
<reference evidence="22" key="1">
    <citation type="journal article" date="2023" name="Mol. Biol. Evol.">
        <title>Third-Generation Sequencing Reveals the Adaptive Role of the Epigenome in Three Deep-Sea Polychaetes.</title>
        <authorList>
            <person name="Perez M."/>
            <person name="Aroh O."/>
            <person name="Sun Y."/>
            <person name="Lan Y."/>
            <person name="Juniper S.K."/>
            <person name="Young C.R."/>
            <person name="Angers B."/>
            <person name="Qian P.Y."/>
        </authorList>
    </citation>
    <scope>NUCLEOTIDE SEQUENCE</scope>
    <source>
        <strain evidence="22">R07B-5</strain>
    </source>
</reference>
<dbReference type="GO" id="GO:0110031">
    <property type="term" value="P:negative regulation of G2/MI transition of meiotic cell cycle"/>
    <property type="evidence" value="ECO:0007669"/>
    <property type="project" value="TreeGrafter"/>
</dbReference>
<comment type="catalytic activity">
    <reaction evidence="16">
        <text>L-seryl-[protein] + ATP = O-phospho-L-seryl-[protein] + ADP + H(+)</text>
        <dbReference type="Rhea" id="RHEA:17989"/>
        <dbReference type="Rhea" id="RHEA-COMP:9863"/>
        <dbReference type="Rhea" id="RHEA-COMP:11604"/>
        <dbReference type="ChEBI" id="CHEBI:15378"/>
        <dbReference type="ChEBI" id="CHEBI:29999"/>
        <dbReference type="ChEBI" id="CHEBI:30616"/>
        <dbReference type="ChEBI" id="CHEBI:83421"/>
        <dbReference type="ChEBI" id="CHEBI:456216"/>
        <dbReference type="EC" id="2.7.11.1"/>
    </reaction>
</comment>
<dbReference type="InterPro" id="IPR050339">
    <property type="entry name" value="CC_SR_Kinase"/>
</dbReference>
<evidence type="ECO:0000256" key="13">
    <source>
        <dbReference type="ARBA" id="ARBA00023306"/>
    </source>
</evidence>
<keyword evidence="13" id="KW-0131">Cell cycle</keyword>
<evidence type="ECO:0000256" key="11">
    <source>
        <dbReference type="ARBA" id="ARBA00023034"/>
    </source>
</evidence>
<comment type="catalytic activity">
    <reaction evidence="15">
        <text>L-threonyl-[protein] + ATP = O-phospho-L-threonyl-[protein] + ADP + H(+)</text>
        <dbReference type="Rhea" id="RHEA:46608"/>
        <dbReference type="Rhea" id="RHEA-COMP:11060"/>
        <dbReference type="Rhea" id="RHEA-COMP:11605"/>
        <dbReference type="ChEBI" id="CHEBI:15378"/>
        <dbReference type="ChEBI" id="CHEBI:30013"/>
        <dbReference type="ChEBI" id="CHEBI:30616"/>
        <dbReference type="ChEBI" id="CHEBI:61977"/>
        <dbReference type="ChEBI" id="CHEBI:456216"/>
        <dbReference type="EC" id="2.7.11.1"/>
    </reaction>
</comment>
<comment type="subcellular location">
    <subcellularLocation>
        <location evidence="1">Golgi apparatus membrane</location>
        <topology evidence="1">Peripheral membrane protein</topology>
    </subcellularLocation>
</comment>
<proteinExistence type="inferred from homology"/>
<feature type="domain" description="Protein kinase" evidence="21">
    <location>
        <begin position="91"/>
        <end position="340"/>
    </location>
</feature>
<keyword evidence="3" id="KW-0723">Serine/threonine-protein kinase</keyword>